<evidence type="ECO:0000256" key="9">
    <source>
        <dbReference type="ARBA" id="ARBA00023136"/>
    </source>
</evidence>
<protein>
    <submittedName>
        <fullName evidence="16">TonB-dependent receptor</fullName>
    </submittedName>
</protein>
<keyword evidence="4" id="KW-0410">Iron transport</keyword>
<evidence type="ECO:0000256" key="11">
    <source>
        <dbReference type="PROSITE-ProRule" id="PRU01360"/>
    </source>
</evidence>
<accession>A0ABQ0Q6R2</accession>
<keyword evidence="2 11" id="KW-0813">Transport</keyword>
<evidence type="ECO:0000256" key="2">
    <source>
        <dbReference type="ARBA" id="ARBA00022448"/>
    </source>
</evidence>
<keyword evidence="8 12" id="KW-0798">TonB box</keyword>
<evidence type="ECO:0000256" key="13">
    <source>
        <dbReference type="SAM" id="MobiDB-lite"/>
    </source>
</evidence>
<dbReference type="PANTHER" id="PTHR32552">
    <property type="entry name" value="FERRICHROME IRON RECEPTOR-RELATED"/>
    <property type="match status" value="1"/>
</dbReference>
<dbReference type="InterPro" id="IPR012910">
    <property type="entry name" value="Plug_dom"/>
</dbReference>
<dbReference type="InterPro" id="IPR036942">
    <property type="entry name" value="Beta-barrel_TonB_sf"/>
</dbReference>
<evidence type="ECO:0000313" key="17">
    <source>
        <dbReference type="Proteomes" id="UP001062776"/>
    </source>
</evidence>
<dbReference type="PANTHER" id="PTHR32552:SF81">
    <property type="entry name" value="TONB-DEPENDENT OUTER MEMBRANE RECEPTOR"/>
    <property type="match status" value="1"/>
</dbReference>
<evidence type="ECO:0000259" key="14">
    <source>
        <dbReference type="Pfam" id="PF00593"/>
    </source>
</evidence>
<evidence type="ECO:0000259" key="15">
    <source>
        <dbReference type="Pfam" id="PF07715"/>
    </source>
</evidence>
<keyword evidence="7" id="KW-0406">Ion transport</keyword>
<feature type="domain" description="TonB-dependent receptor plug" evidence="15">
    <location>
        <begin position="40"/>
        <end position="147"/>
    </location>
</feature>
<keyword evidence="6" id="KW-0408">Iron</keyword>
<comment type="subcellular location">
    <subcellularLocation>
        <location evidence="1 11">Cell outer membrane</location>
        <topology evidence="1 11">Multi-pass membrane protein</topology>
    </subcellularLocation>
</comment>
<comment type="similarity">
    <text evidence="11 12">Belongs to the TonB-dependent receptor family.</text>
</comment>
<evidence type="ECO:0000256" key="12">
    <source>
        <dbReference type="RuleBase" id="RU003357"/>
    </source>
</evidence>
<name>A0ABQ0Q6R2_9PROT</name>
<keyword evidence="10 11" id="KW-0998">Cell outer membrane</keyword>
<keyword evidence="9 11" id="KW-0472">Membrane</keyword>
<dbReference type="Proteomes" id="UP001062776">
    <property type="component" value="Unassembled WGS sequence"/>
</dbReference>
<evidence type="ECO:0000313" key="16">
    <source>
        <dbReference type="EMBL" id="GBQ93868.1"/>
    </source>
</evidence>
<dbReference type="Pfam" id="PF00593">
    <property type="entry name" value="TonB_dep_Rec_b-barrel"/>
    <property type="match status" value="1"/>
</dbReference>
<evidence type="ECO:0000256" key="8">
    <source>
        <dbReference type="ARBA" id="ARBA00023077"/>
    </source>
</evidence>
<dbReference type="Pfam" id="PF07715">
    <property type="entry name" value="Plug"/>
    <property type="match status" value="1"/>
</dbReference>
<dbReference type="PROSITE" id="PS52016">
    <property type="entry name" value="TONB_DEPENDENT_REC_3"/>
    <property type="match status" value="1"/>
</dbReference>
<dbReference type="InterPro" id="IPR000531">
    <property type="entry name" value="Beta-barrel_TonB"/>
</dbReference>
<evidence type="ECO:0000256" key="10">
    <source>
        <dbReference type="ARBA" id="ARBA00023237"/>
    </source>
</evidence>
<dbReference type="InterPro" id="IPR039426">
    <property type="entry name" value="TonB-dep_rcpt-like"/>
</dbReference>
<keyword evidence="17" id="KW-1185">Reference proteome</keyword>
<keyword evidence="3 11" id="KW-1134">Transmembrane beta strand</keyword>
<evidence type="ECO:0000256" key="4">
    <source>
        <dbReference type="ARBA" id="ARBA00022496"/>
    </source>
</evidence>
<feature type="region of interest" description="Disordered" evidence="13">
    <location>
        <begin position="1"/>
        <end position="21"/>
    </location>
</feature>
<reference evidence="16" key="1">
    <citation type="submission" date="2013-04" db="EMBL/GenBank/DDBJ databases">
        <title>The genome sequencing project of 58 acetic acid bacteria.</title>
        <authorList>
            <person name="Okamoto-Kainuma A."/>
            <person name="Ishikawa M."/>
            <person name="Umino S."/>
            <person name="Koizumi Y."/>
            <person name="Shiwa Y."/>
            <person name="Yoshikawa H."/>
            <person name="Matsutani M."/>
            <person name="Matsushita K."/>
        </authorList>
    </citation>
    <scope>NUCLEOTIDE SEQUENCE</scope>
    <source>
        <strain evidence="16">NRIC 0535</strain>
    </source>
</reference>
<evidence type="ECO:0000256" key="3">
    <source>
        <dbReference type="ARBA" id="ARBA00022452"/>
    </source>
</evidence>
<feature type="domain" description="TonB-dependent receptor-like beta-barrel" evidence="14">
    <location>
        <begin position="285"/>
        <end position="700"/>
    </location>
</feature>
<evidence type="ECO:0000256" key="7">
    <source>
        <dbReference type="ARBA" id="ARBA00023065"/>
    </source>
</evidence>
<keyword evidence="5 11" id="KW-0812">Transmembrane</keyword>
<organism evidence="16 17">
    <name type="scientific">Asaia krungthepensis NRIC 0535</name>
    <dbReference type="NCBI Taxonomy" id="1307925"/>
    <lineage>
        <taxon>Bacteria</taxon>
        <taxon>Pseudomonadati</taxon>
        <taxon>Pseudomonadota</taxon>
        <taxon>Alphaproteobacteria</taxon>
        <taxon>Acetobacterales</taxon>
        <taxon>Acetobacteraceae</taxon>
        <taxon>Asaia</taxon>
    </lineage>
</organism>
<keyword evidence="16" id="KW-0675">Receptor</keyword>
<evidence type="ECO:0000256" key="1">
    <source>
        <dbReference type="ARBA" id="ARBA00004571"/>
    </source>
</evidence>
<dbReference type="SUPFAM" id="SSF56935">
    <property type="entry name" value="Porins"/>
    <property type="match status" value="1"/>
</dbReference>
<evidence type="ECO:0000256" key="5">
    <source>
        <dbReference type="ARBA" id="ARBA00022692"/>
    </source>
</evidence>
<dbReference type="Gene3D" id="2.40.170.20">
    <property type="entry name" value="TonB-dependent receptor, beta-barrel domain"/>
    <property type="match status" value="1"/>
</dbReference>
<evidence type="ECO:0000256" key="6">
    <source>
        <dbReference type="ARBA" id="ARBA00023004"/>
    </source>
</evidence>
<gene>
    <name evidence="16" type="ORF">AA0535_2968</name>
</gene>
<comment type="caution">
    <text evidence="16">The sequence shown here is derived from an EMBL/GenBank/DDBJ whole genome shotgun (WGS) entry which is preliminary data.</text>
</comment>
<proteinExistence type="inferred from homology"/>
<sequence length="735" mass="80187">MRVTPPGSRPVSDRKAASAVRQPGLEQITVTSEHRRENPQKIATSLSVISGRELAARNVNSVFDLQYLTPSLQVTPQFGSGQPDFEIRGVGHQDYGSSNVSPVGVTMDGVAIPVPWASNGLMFDVARVEVLRGPQGTLYGRNTTGGAINYVFNQPTDHLAAGADVQIGSFSAQKYDFFLSGPVTAHVRMRLAGESQQGGAWQYDGAGAHLGATDRTALRWLTDMQVTDRLKAALDLHGSIDRSDGAGLHLFAPQTTQAVYRPGAPVFPQDHERDITRWGTSTSFARLIGISPGDKPYHHIDTGGTSFKLDQSLSFATLSNLASYDVSSRREYDNFDASALALADVAFNSRANVFQDELRLVSTPGKRLDWVAGVYYGNEYLADQYYSGFTDATGLDRGVFYSTKVNTISGFGQGTLKLLHRLRLVGGVRVEHESRDLHDYQAFTYDLAGNVLNPGNRVARRTLDYTLPSWKVALHYDLAPHDLLYVSVSRGINSGGYTTYNTTNAQASSNPYQPEKLLAYEIGNKLDIPAAHLRLNVSAFYYDYHDQQVLSAAVNSQTGLIGAIANAPRSHLAGGEFEADWSPLKGLMLTQSGGWAVGQFDRFDAVYAATRVNGVFVPVTQNKKGVSLPAPKLTFNGSAVYRWRMGGYEASLGLNYSLRSTYRSLFGSLYDVAGYTLWGATASFAPHDGWWSLSAFGNNILDKKYDVTRNFFLTGDNIALSGMPGVYGLRFGAHY</sequence>
<dbReference type="EMBL" id="BAPV01000061">
    <property type="protein sequence ID" value="GBQ93868.1"/>
    <property type="molecule type" value="Genomic_DNA"/>
</dbReference>